<dbReference type="EMBL" id="SMGK01000006">
    <property type="protein sequence ID" value="TCK70817.1"/>
    <property type="molecule type" value="Genomic_DNA"/>
</dbReference>
<sequence length="435" mass="44741">MSTAPGTPVTGQNSALTLSASSRSNGQLTVLTMDVVSVTLKDQSGHSVSLLSSPQTVEFIHTNGDPEPIAQGLIPQGTYTSAAITYNTLNASYLGFTQPNTITSYTGTGGSTATTTVNFTTPLTISGKAMVIPLDLLTSQSASLPPAGGPDIKFSPAFSLESQPVASTSEPASSLLVGRVSAVNAASSTLQLNTIDDAQLTFRTNGSTSFQGIADISAVQPGMFAMVGTSVQDDGGLLANNIQIIDPTVKDIAVGIISSVYTSGRDMFLQIGQREGDDLAMIPSFGEAPIHFASNATFAVSRQVSTALPFSPGFNLMSLMPGQRLSIGSPNLASSNGSYPVAGTVTLLPQTINGTVANVTTSGSYTVYTLALAPYDPISLLNGGAEVSVYVDAATQNLASSALSSGSLLRMHGLLFSDHGVPRLVCDWIKDGVAE</sequence>
<organism evidence="1 2">
    <name type="scientific">Acidipila rosea</name>
    <dbReference type="NCBI Taxonomy" id="768535"/>
    <lineage>
        <taxon>Bacteria</taxon>
        <taxon>Pseudomonadati</taxon>
        <taxon>Acidobacteriota</taxon>
        <taxon>Terriglobia</taxon>
        <taxon>Terriglobales</taxon>
        <taxon>Acidobacteriaceae</taxon>
        <taxon>Acidipila</taxon>
    </lineage>
</organism>
<dbReference type="OrthoDB" id="105408at2"/>
<dbReference type="Proteomes" id="UP000295210">
    <property type="component" value="Unassembled WGS sequence"/>
</dbReference>
<evidence type="ECO:0000313" key="2">
    <source>
        <dbReference type="Proteomes" id="UP000295210"/>
    </source>
</evidence>
<evidence type="ECO:0008006" key="3">
    <source>
        <dbReference type="Google" id="ProtNLM"/>
    </source>
</evidence>
<comment type="caution">
    <text evidence="1">The sequence shown here is derived from an EMBL/GenBank/DDBJ whole genome shotgun (WGS) entry which is preliminary data.</text>
</comment>
<reference evidence="1 2" key="1">
    <citation type="submission" date="2019-03" db="EMBL/GenBank/DDBJ databases">
        <title>Genomic Encyclopedia of Type Strains, Phase IV (KMG-IV): sequencing the most valuable type-strain genomes for metagenomic binning, comparative biology and taxonomic classification.</title>
        <authorList>
            <person name="Goeker M."/>
        </authorList>
    </citation>
    <scope>NUCLEOTIDE SEQUENCE [LARGE SCALE GENOMIC DNA]</scope>
    <source>
        <strain evidence="1 2">DSM 103428</strain>
    </source>
</reference>
<protein>
    <recommendedName>
        <fullName evidence="3">DUF5666 domain-containing protein</fullName>
    </recommendedName>
</protein>
<keyword evidence="2" id="KW-1185">Reference proteome</keyword>
<dbReference type="RefSeq" id="WP_131998871.1">
    <property type="nucleotide sequence ID" value="NZ_SMGK01000006.1"/>
</dbReference>
<name>A0A4R1L1D3_9BACT</name>
<evidence type="ECO:0000313" key="1">
    <source>
        <dbReference type="EMBL" id="TCK70817.1"/>
    </source>
</evidence>
<dbReference type="AlphaFoldDB" id="A0A4R1L1D3"/>
<proteinExistence type="predicted"/>
<gene>
    <name evidence="1" type="ORF">C7378_3206</name>
</gene>
<accession>A0A4R1L1D3</accession>